<name>Q74ZK9_EREGS</name>
<dbReference type="Gene3D" id="1.50.40.10">
    <property type="entry name" value="Mitochondrial carrier domain"/>
    <property type="match status" value="1"/>
</dbReference>
<keyword evidence="9 10" id="KW-0472">Membrane</keyword>
<dbReference type="SUPFAM" id="SSF103506">
    <property type="entry name" value="Mitochondrial carrier"/>
    <property type="match status" value="1"/>
</dbReference>
<dbReference type="PANTHER" id="PTHR46974:SF1">
    <property type="entry name" value="MITOCHONDRIAL GTP_GDP CARRIER PROTEIN 1"/>
    <property type="match status" value="1"/>
</dbReference>
<dbReference type="RefSeq" id="NP_986857.1">
    <property type="nucleotide sequence ID" value="NM_211919.2"/>
</dbReference>
<dbReference type="FunCoup" id="Q74ZK9">
    <property type="interactions" value="118"/>
</dbReference>
<evidence type="ECO:0000256" key="10">
    <source>
        <dbReference type="PROSITE-ProRule" id="PRU00282"/>
    </source>
</evidence>
<dbReference type="InParanoid" id="Q74ZK9"/>
<evidence type="ECO:0000256" key="9">
    <source>
        <dbReference type="ARBA" id="ARBA00023136"/>
    </source>
</evidence>
<evidence type="ECO:0000256" key="11">
    <source>
        <dbReference type="RuleBase" id="RU000488"/>
    </source>
</evidence>
<reference evidence="13" key="2">
    <citation type="journal article" date="2013" name="G3 (Bethesda)">
        <title>Genomes of Ashbya fungi isolated from insects reveal four mating-type loci, numerous translocations, lack of transposons, and distinct gene duplications.</title>
        <authorList>
            <person name="Dietrich F.S."/>
            <person name="Voegeli S."/>
            <person name="Kuo S."/>
            <person name="Philippsen P."/>
        </authorList>
    </citation>
    <scope>GENOME REANNOTATION</scope>
    <source>
        <strain evidence="13">ATCC 10895 / CBS 109.51 / FGSC 9923 / NRRL Y-1056</strain>
    </source>
</reference>
<evidence type="ECO:0000256" key="7">
    <source>
        <dbReference type="ARBA" id="ARBA00022989"/>
    </source>
</evidence>
<proteinExistence type="inferred from homology"/>
<evidence type="ECO:0000256" key="2">
    <source>
        <dbReference type="ARBA" id="ARBA00006375"/>
    </source>
</evidence>
<dbReference type="InterPro" id="IPR023395">
    <property type="entry name" value="MCP_dom_sf"/>
</dbReference>
<dbReference type="InterPro" id="IPR053042">
    <property type="entry name" value="Mito_GTP/GDP_Carrier"/>
</dbReference>
<evidence type="ECO:0000256" key="5">
    <source>
        <dbReference type="ARBA" id="ARBA00022737"/>
    </source>
</evidence>
<accession>Q74ZK9</accession>
<reference evidence="12 13" key="1">
    <citation type="journal article" date="2004" name="Science">
        <title>The Ashbya gossypii genome as a tool for mapping the ancient Saccharomyces cerevisiae genome.</title>
        <authorList>
            <person name="Dietrich F.S."/>
            <person name="Voegeli S."/>
            <person name="Brachat S."/>
            <person name="Lerch A."/>
            <person name="Gates K."/>
            <person name="Steiner S."/>
            <person name="Mohr C."/>
            <person name="Pohlmann R."/>
            <person name="Luedi P."/>
            <person name="Choi S."/>
            <person name="Wing R.A."/>
            <person name="Flavier A."/>
            <person name="Gaffney T.D."/>
            <person name="Philippsen P."/>
        </authorList>
    </citation>
    <scope>NUCLEOTIDE SEQUENCE [LARGE SCALE GENOMIC DNA]</scope>
    <source>
        <strain evidence="13">ATCC 10895 / CBS 109.51 / FGSC 9923 / NRRL Y-1056</strain>
    </source>
</reference>
<gene>
    <name evidence="12" type="ORF">AGOS_AGR191W</name>
</gene>
<dbReference type="GeneID" id="4623159"/>
<dbReference type="PROSITE" id="PS50920">
    <property type="entry name" value="SOLCAR"/>
    <property type="match status" value="1"/>
</dbReference>
<dbReference type="EMBL" id="AE016820">
    <property type="protein sequence ID" value="AAS54681.1"/>
    <property type="molecule type" value="Genomic_DNA"/>
</dbReference>
<evidence type="ECO:0000256" key="6">
    <source>
        <dbReference type="ARBA" id="ARBA00022792"/>
    </source>
</evidence>
<evidence type="ECO:0000256" key="4">
    <source>
        <dbReference type="ARBA" id="ARBA00022692"/>
    </source>
</evidence>
<evidence type="ECO:0000256" key="1">
    <source>
        <dbReference type="ARBA" id="ARBA00004448"/>
    </source>
</evidence>
<dbReference type="eggNOG" id="KOG0750">
    <property type="taxonomic scope" value="Eukaryota"/>
</dbReference>
<keyword evidence="4 10" id="KW-0812">Transmembrane</keyword>
<keyword evidence="5" id="KW-0677">Repeat</keyword>
<dbReference type="OrthoDB" id="409947at2759"/>
<evidence type="ECO:0000256" key="3">
    <source>
        <dbReference type="ARBA" id="ARBA00022448"/>
    </source>
</evidence>
<organism evidence="12 13">
    <name type="scientific">Eremothecium gossypii (strain ATCC 10895 / CBS 109.51 / FGSC 9923 / NRRL Y-1056)</name>
    <name type="common">Yeast</name>
    <name type="synonym">Ashbya gossypii</name>
    <dbReference type="NCBI Taxonomy" id="284811"/>
    <lineage>
        <taxon>Eukaryota</taxon>
        <taxon>Fungi</taxon>
        <taxon>Dikarya</taxon>
        <taxon>Ascomycota</taxon>
        <taxon>Saccharomycotina</taxon>
        <taxon>Saccharomycetes</taxon>
        <taxon>Saccharomycetales</taxon>
        <taxon>Saccharomycetaceae</taxon>
        <taxon>Eremothecium</taxon>
    </lineage>
</organism>
<dbReference type="STRING" id="284811.Q74ZK9"/>
<keyword evidence="3 11" id="KW-0813">Transport</keyword>
<dbReference type="KEGG" id="ago:AGOS_AGR191W"/>
<dbReference type="HOGENOM" id="CLU_053371_0_0_1"/>
<dbReference type="GO" id="GO:0005743">
    <property type="term" value="C:mitochondrial inner membrane"/>
    <property type="evidence" value="ECO:0007669"/>
    <property type="project" value="UniProtKB-SubCell"/>
</dbReference>
<dbReference type="GO" id="GO:0005739">
    <property type="term" value="C:mitochondrion"/>
    <property type="evidence" value="ECO:0000318"/>
    <property type="project" value="GO_Central"/>
</dbReference>
<feature type="repeat" description="Solcar" evidence="10">
    <location>
        <begin position="209"/>
        <end position="291"/>
    </location>
</feature>
<keyword evidence="8" id="KW-0496">Mitochondrion</keyword>
<dbReference type="GO" id="GO:0001409">
    <property type="term" value="F:guanine nucleotide transmembrane transporter activity"/>
    <property type="evidence" value="ECO:0000318"/>
    <property type="project" value="GO_Central"/>
</dbReference>
<comment type="subcellular location">
    <subcellularLocation>
        <location evidence="1">Mitochondrion inner membrane</location>
        <topology evidence="1">Multi-pass membrane protein</topology>
    </subcellularLocation>
</comment>
<dbReference type="InterPro" id="IPR018108">
    <property type="entry name" value="MCP_transmembrane"/>
</dbReference>
<evidence type="ECO:0000256" key="8">
    <source>
        <dbReference type="ARBA" id="ARBA00023128"/>
    </source>
</evidence>
<dbReference type="AlphaFoldDB" id="Q74ZK9"/>
<evidence type="ECO:0000313" key="13">
    <source>
        <dbReference type="Proteomes" id="UP000000591"/>
    </source>
</evidence>
<comment type="similarity">
    <text evidence="2 11">Belongs to the mitochondrial carrier (TC 2.A.29) family.</text>
</comment>
<dbReference type="OMA" id="GQPWFSD"/>
<dbReference type="FunFam" id="1.50.40.10:FF:000010">
    <property type="entry name" value="Probable YHM1 (Mitochondrial carrier)"/>
    <property type="match status" value="1"/>
</dbReference>
<dbReference type="Proteomes" id="UP000000591">
    <property type="component" value="Chromosome VII"/>
</dbReference>
<dbReference type="PANTHER" id="PTHR46974">
    <property type="entry name" value="MITOCHONDRIAL GTP/GDP CARRIER PROTEIN 1"/>
    <property type="match status" value="1"/>
</dbReference>
<keyword evidence="13" id="KW-1185">Reference proteome</keyword>
<sequence length="298" mass="32682">MSNDQKQSGLARVVGSASAGILEIGVFHPVDTISKRLMSNHTKITNAQQLNDVVFREHASKPFGQRLFTLFPGLGYAATYKIFQRVYKYGGQPFANEFLNKHFKADFDGAFGEKTGKALRSATAGSLIGIGEIVLLPLDVLKIKRQTNPESFRGRGFLRILRDEGMGLYRGWGWTAARNAPGSFALFGGNAFAKEYILGLKDYSQATWGQNFVSSIFGASASLIVSAPLDVIKTRIQSRNFESAESGFTIVKNTLKNEGATAFFKGLTPKLLTTGPKLVFSFAIAQTLIPMFDNMLRK</sequence>
<keyword evidence="6" id="KW-0999">Mitochondrion inner membrane</keyword>
<protein>
    <submittedName>
        <fullName evidence="12">AGR191Wp</fullName>
    </submittedName>
</protein>
<dbReference type="Pfam" id="PF00153">
    <property type="entry name" value="Mito_carr"/>
    <property type="match status" value="2"/>
</dbReference>
<evidence type="ECO:0000313" key="12">
    <source>
        <dbReference type="EMBL" id="AAS54681.1"/>
    </source>
</evidence>
<keyword evidence="7" id="KW-1133">Transmembrane helix</keyword>